<protein>
    <submittedName>
        <fullName evidence="1">Cupin domain-containing protein</fullName>
    </submittedName>
</protein>
<dbReference type="CDD" id="cd02208">
    <property type="entry name" value="cupin_RmlC-like"/>
    <property type="match status" value="1"/>
</dbReference>
<name>A0ABW7XDN7_9MICO</name>
<evidence type="ECO:0000313" key="2">
    <source>
        <dbReference type="Proteomes" id="UP001611580"/>
    </source>
</evidence>
<proteinExistence type="predicted"/>
<comment type="caution">
    <text evidence="1">The sequence shown here is derived from an EMBL/GenBank/DDBJ whole genome shotgun (WGS) entry which is preliminary data.</text>
</comment>
<accession>A0ABW7XDN7</accession>
<dbReference type="Proteomes" id="UP001611580">
    <property type="component" value="Unassembled WGS sequence"/>
</dbReference>
<evidence type="ECO:0000313" key="1">
    <source>
        <dbReference type="EMBL" id="MFI2485590.1"/>
    </source>
</evidence>
<dbReference type="SUPFAM" id="SSF51182">
    <property type="entry name" value="RmlC-like cupins"/>
    <property type="match status" value="1"/>
</dbReference>
<reference evidence="1 2" key="1">
    <citation type="submission" date="2024-10" db="EMBL/GenBank/DDBJ databases">
        <title>The Natural Products Discovery Center: Release of the First 8490 Sequenced Strains for Exploring Actinobacteria Biosynthetic Diversity.</title>
        <authorList>
            <person name="Kalkreuter E."/>
            <person name="Kautsar S.A."/>
            <person name="Yang D."/>
            <person name="Bader C.D."/>
            <person name="Teijaro C.N."/>
            <person name="Fluegel L."/>
            <person name="Davis C.M."/>
            <person name="Simpson J.R."/>
            <person name="Lauterbach L."/>
            <person name="Steele A.D."/>
            <person name="Gui C."/>
            <person name="Meng S."/>
            <person name="Li G."/>
            <person name="Viehrig K."/>
            <person name="Ye F."/>
            <person name="Su P."/>
            <person name="Kiefer A.F."/>
            <person name="Nichols A."/>
            <person name="Cepeda A.J."/>
            <person name="Yan W."/>
            <person name="Fan B."/>
            <person name="Jiang Y."/>
            <person name="Adhikari A."/>
            <person name="Zheng C.-J."/>
            <person name="Schuster L."/>
            <person name="Cowan T.M."/>
            <person name="Smanski M.J."/>
            <person name="Chevrette M.G."/>
            <person name="De Carvalho L.P.S."/>
            <person name="Shen B."/>
        </authorList>
    </citation>
    <scope>NUCLEOTIDE SEQUENCE [LARGE SCALE GENOMIC DNA]</scope>
    <source>
        <strain evidence="1 2">NPDC019481</strain>
    </source>
</reference>
<dbReference type="InterPro" id="IPR011051">
    <property type="entry name" value="RmlC_Cupin_sf"/>
</dbReference>
<dbReference type="EMBL" id="JBIRYI010000001">
    <property type="protein sequence ID" value="MFI2485590.1"/>
    <property type="molecule type" value="Genomic_DNA"/>
</dbReference>
<dbReference type="Gene3D" id="2.60.120.10">
    <property type="entry name" value="Jelly Rolls"/>
    <property type="match status" value="1"/>
</dbReference>
<gene>
    <name evidence="1" type="ORF">ACH47X_01715</name>
</gene>
<keyword evidence="2" id="KW-1185">Reference proteome</keyword>
<dbReference type="RefSeq" id="WP_397400812.1">
    <property type="nucleotide sequence ID" value="NZ_JBIRYI010000001.1"/>
</dbReference>
<dbReference type="InterPro" id="IPR014710">
    <property type="entry name" value="RmlC-like_jellyroll"/>
</dbReference>
<organism evidence="1 2">
    <name type="scientific">Promicromonospora kroppenstedtii</name>
    <dbReference type="NCBI Taxonomy" id="440482"/>
    <lineage>
        <taxon>Bacteria</taxon>
        <taxon>Bacillati</taxon>
        <taxon>Actinomycetota</taxon>
        <taxon>Actinomycetes</taxon>
        <taxon>Micrococcales</taxon>
        <taxon>Promicromonosporaceae</taxon>
        <taxon>Promicromonospora</taxon>
    </lineage>
</organism>
<sequence>MTNLLDLREDCPVRIIQLPAREISRFGSDGVDMDFLPQVLDAERTTVHVARIVTGGVLGEHPATSLQVFAVLAGEGVVTSQGTDGDADERWDIEPGQAAVWEPGEIHRTTATTDLLAVIVETSSDTLAFREHKLLSGPPLD</sequence>